<gene>
    <name evidence="2" type="ORF">LMG7141_01777</name>
</gene>
<name>A0ABM9J8Y7_9RALS</name>
<keyword evidence="1" id="KW-1133">Transmembrane helix</keyword>
<keyword evidence="3" id="KW-1185">Reference proteome</keyword>
<keyword evidence="1" id="KW-0472">Membrane</keyword>
<feature type="transmembrane region" description="Helical" evidence="1">
    <location>
        <begin position="17"/>
        <end position="38"/>
    </location>
</feature>
<accession>A0ABM9J8Y7</accession>
<feature type="transmembrane region" description="Helical" evidence="1">
    <location>
        <begin position="109"/>
        <end position="136"/>
    </location>
</feature>
<evidence type="ECO:0000313" key="2">
    <source>
        <dbReference type="EMBL" id="CAJ0786361.1"/>
    </source>
</evidence>
<sequence length="170" mass="18550">MELHMQSHHWERRMPDWLAASAAGLVGGALVIVLEFFWSTMVLNESPWRPTHKIAAMVMGQGALEELSLFSFSIVGTALVLHFVLGAIMGMILGAIIAPFHFDSSVGMLAAIGLAFGIVAYVFNFYGMTAVFPWFASERGTGPLLANLLFGVTTAIVYGMVERRGQETMH</sequence>
<evidence type="ECO:0000256" key="1">
    <source>
        <dbReference type="SAM" id="Phobius"/>
    </source>
</evidence>
<protein>
    <recommendedName>
        <fullName evidence="4">Transmembrane protein</fullName>
    </recommendedName>
</protein>
<comment type="caution">
    <text evidence="2">The sequence shown here is derived from an EMBL/GenBank/DDBJ whole genome shotgun (WGS) entry which is preliminary data.</text>
</comment>
<organism evidence="2 3">
    <name type="scientific">Ralstonia condita</name>
    <dbReference type="NCBI Taxonomy" id="3058600"/>
    <lineage>
        <taxon>Bacteria</taxon>
        <taxon>Pseudomonadati</taxon>
        <taxon>Pseudomonadota</taxon>
        <taxon>Betaproteobacteria</taxon>
        <taxon>Burkholderiales</taxon>
        <taxon>Burkholderiaceae</taxon>
        <taxon>Ralstonia</taxon>
    </lineage>
</organism>
<keyword evidence="1" id="KW-0812">Transmembrane</keyword>
<feature type="transmembrane region" description="Helical" evidence="1">
    <location>
        <begin position="69"/>
        <end position="97"/>
    </location>
</feature>
<evidence type="ECO:0000313" key="3">
    <source>
        <dbReference type="Proteomes" id="UP001189616"/>
    </source>
</evidence>
<reference evidence="2 3" key="1">
    <citation type="submission" date="2023-07" db="EMBL/GenBank/DDBJ databases">
        <authorList>
            <person name="Peeters C."/>
        </authorList>
    </citation>
    <scope>NUCLEOTIDE SEQUENCE [LARGE SCALE GENOMIC DNA]</scope>
    <source>
        <strain evidence="2 3">LMG 7141</strain>
    </source>
</reference>
<dbReference type="RefSeq" id="WP_012430830.1">
    <property type="nucleotide sequence ID" value="NZ_CATYWO010000002.1"/>
</dbReference>
<evidence type="ECO:0008006" key="4">
    <source>
        <dbReference type="Google" id="ProtNLM"/>
    </source>
</evidence>
<proteinExistence type="predicted"/>
<dbReference type="Proteomes" id="UP001189616">
    <property type="component" value="Unassembled WGS sequence"/>
</dbReference>
<feature type="transmembrane region" description="Helical" evidence="1">
    <location>
        <begin position="142"/>
        <end position="161"/>
    </location>
</feature>
<dbReference type="EMBL" id="CATYWO010000002">
    <property type="protein sequence ID" value="CAJ0786361.1"/>
    <property type="molecule type" value="Genomic_DNA"/>
</dbReference>